<feature type="compositionally biased region" description="Polar residues" evidence="1">
    <location>
        <begin position="77"/>
        <end position="87"/>
    </location>
</feature>
<dbReference type="AlphaFoldDB" id="A0A4P8WGZ7"/>
<evidence type="ECO:0000256" key="1">
    <source>
        <dbReference type="SAM" id="MobiDB-lite"/>
    </source>
</evidence>
<gene>
    <name evidence="2" type="ORF">FEJ81_09640</name>
</gene>
<dbReference type="KEGG" id="nvr:FEJ81_09640"/>
<dbReference type="EMBL" id="CP040330">
    <property type="protein sequence ID" value="QCS42609.1"/>
    <property type="molecule type" value="Genomic_DNA"/>
</dbReference>
<dbReference type="Gene3D" id="1.10.10.10">
    <property type="entry name" value="Winged helix-like DNA-binding domain superfamily/Winged helix DNA-binding domain"/>
    <property type="match status" value="1"/>
</dbReference>
<dbReference type="InterPro" id="IPR036388">
    <property type="entry name" value="WH-like_DNA-bd_sf"/>
</dbReference>
<reference evidence="3" key="1">
    <citation type="submission" date="2019-05" db="EMBL/GenBank/DDBJ databases">
        <title>Genome sequence and methylation pattern of the halophilic Archaeon Natrinema versiforme BOL5-4.</title>
        <authorList>
            <person name="DasSarma P."/>
            <person name="Anton B.P."/>
            <person name="DasSarma S.L."/>
            <person name="Martinez F.L."/>
            <person name="Guzman D."/>
            <person name="Roberts R.J."/>
            <person name="DasSarma S."/>
        </authorList>
    </citation>
    <scope>NUCLEOTIDE SEQUENCE [LARGE SCALE GENOMIC DNA]</scope>
    <source>
        <strain evidence="3">BOL5-4</strain>
    </source>
</reference>
<dbReference type="InterPro" id="IPR036390">
    <property type="entry name" value="WH_DNA-bd_sf"/>
</dbReference>
<proteinExistence type="predicted"/>
<dbReference type="GeneID" id="40265535"/>
<dbReference type="OrthoDB" id="285635at2157"/>
<sequence length="87" mass="9675">MSRQRLERTVLDALADESPRYVVDLAAAIDEHPITVEQACDRLRDGENVRSVGCRRYEITAVGRRRVDDAQPATGESAVSTETESRS</sequence>
<feature type="region of interest" description="Disordered" evidence="1">
    <location>
        <begin position="66"/>
        <end position="87"/>
    </location>
</feature>
<evidence type="ECO:0000313" key="2">
    <source>
        <dbReference type="EMBL" id="QCS42609.1"/>
    </source>
</evidence>
<dbReference type="SUPFAM" id="SSF46785">
    <property type="entry name" value="Winged helix' DNA-binding domain"/>
    <property type="match status" value="1"/>
</dbReference>
<protein>
    <submittedName>
        <fullName evidence="2">MarR family transcriptional regulator</fullName>
    </submittedName>
</protein>
<evidence type="ECO:0000313" key="3">
    <source>
        <dbReference type="Proteomes" id="UP000302218"/>
    </source>
</evidence>
<accession>A0A4P8WGZ7</accession>
<dbReference type="RefSeq" id="WP_138245092.1">
    <property type="nucleotide sequence ID" value="NZ_CP040330.1"/>
</dbReference>
<organism evidence="2 3">
    <name type="scientific">Natrinema versiforme</name>
    <dbReference type="NCBI Taxonomy" id="88724"/>
    <lineage>
        <taxon>Archaea</taxon>
        <taxon>Methanobacteriati</taxon>
        <taxon>Methanobacteriota</taxon>
        <taxon>Stenosarchaea group</taxon>
        <taxon>Halobacteria</taxon>
        <taxon>Halobacteriales</taxon>
        <taxon>Natrialbaceae</taxon>
        <taxon>Natrinema</taxon>
    </lineage>
</organism>
<dbReference type="Proteomes" id="UP000302218">
    <property type="component" value="Chromosome"/>
</dbReference>
<name>A0A4P8WGZ7_9EURY</name>